<sequence length="243" mass="27350">MPCARAESLLSTRPSDIAKSDFFGDWCKREANDCTRKELSEYQQALFEREFRRRREAAISELRKPQWHQPGHQKPDFRGAQLTDTFLAGANLIGAQMEGADLSWVQMEGADLSMSFLTGVRFEPLIIQSANLRAVTNGGGALRFADLRSVNFNEETDFRNAFLDGSVQITDGFRKQMGDPCQWHADVLSDEEFFGRWRGWLEASGMDSRNWSNISPEGWSDVAAIPPPDGCNWKTGSISDTSQ</sequence>
<dbReference type="Proteomes" id="UP000295484">
    <property type="component" value="Unassembled WGS sequence"/>
</dbReference>
<evidence type="ECO:0000313" key="1">
    <source>
        <dbReference type="EMBL" id="TDX18411.1"/>
    </source>
</evidence>
<proteinExistence type="predicted"/>
<dbReference type="AlphaFoldDB" id="A0A4R8F897"/>
<dbReference type="Pfam" id="PF00805">
    <property type="entry name" value="Pentapeptide"/>
    <property type="match status" value="1"/>
</dbReference>
<comment type="caution">
    <text evidence="1">The sequence shown here is derived from an EMBL/GenBank/DDBJ whole genome shotgun (WGS) entry which is preliminary data.</text>
</comment>
<protein>
    <submittedName>
        <fullName evidence="1">Pentapeptide repeat protein</fullName>
    </submittedName>
</protein>
<dbReference type="Gene3D" id="2.160.20.80">
    <property type="entry name" value="E3 ubiquitin-protein ligase SopA"/>
    <property type="match status" value="1"/>
</dbReference>
<gene>
    <name evidence="1" type="ORF">EV657_1725</name>
</gene>
<dbReference type="RefSeq" id="WP_134079864.1">
    <property type="nucleotide sequence ID" value="NZ_SOEB01000072.1"/>
</dbReference>
<dbReference type="SUPFAM" id="SSF141571">
    <property type="entry name" value="Pentapeptide repeat-like"/>
    <property type="match status" value="1"/>
</dbReference>
<evidence type="ECO:0000313" key="2">
    <source>
        <dbReference type="Proteomes" id="UP000295484"/>
    </source>
</evidence>
<dbReference type="InterPro" id="IPR051082">
    <property type="entry name" value="Pentapeptide-BTB/POZ_domain"/>
</dbReference>
<name>A0A4R8F897_9RHOB</name>
<dbReference type="PANTHER" id="PTHR14136">
    <property type="entry name" value="BTB_POZ DOMAIN-CONTAINING PROTEIN KCTD9"/>
    <property type="match status" value="1"/>
</dbReference>
<dbReference type="PANTHER" id="PTHR14136:SF17">
    <property type="entry name" value="BTB_POZ DOMAIN-CONTAINING PROTEIN KCTD9"/>
    <property type="match status" value="1"/>
</dbReference>
<dbReference type="EMBL" id="SOEB01000072">
    <property type="protein sequence ID" value="TDX18411.1"/>
    <property type="molecule type" value="Genomic_DNA"/>
</dbReference>
<reference evidence="1 2" key="1">
    <citation type="submission" date="2019-03" db="EMBL/GenBank/DDBJ databases">
        <title>Genomic Encyclopedia of Type Strains, Phase IV (KMG-IV): sequencing the most valuable type-strain genomes for metagenomic binning, comparative biology and taxonomic classification.</title>
        <authorList>
            <person name="Goeker M."/>
        </authorList>
    </citation>
    <scope>NUCLEOTIDE SEQUENCE [LARGE SCALE GENOMIC DNA]</scope>
    <source>
        <strain evidence="1 2">JA181</strain>
    </source>
</reference>
<accession>A0A4R8F897</accession>
<dbReference type="InterPro" id="IPR001646">
    <property type="entry name" value="5peptide_repeat"/>
</dbReference>
<organism evidence="1 2">
    <name type="scientific">Rhodovulum visakhapatnamense</name>
    <dbReference type="NCBI Taxonomy" id="364297"/>
    <lineage>
        <taxon>Bacteria</taxon>
        <taxon>Pseudomonadati</taxon>
        <taxon>Pseudomonadota</taxon>
        <taxon>Alphaproteobacteria</taxon>
        <taxon>Rhodobacterales</taxon>
        <taxon>Paracoccaceae</taxon>
        <taxon>Rhodovulum</taxon>
    </lineage>
</organism>